<accession>A0A7L4YP74</accession>
<dbReference type="SUPFAM" id="SSF111331">
    <property type="entry name" value="NAD kinase/diacylglycerol kinase-like"/>
    <property type="match status" value="1"/>
</dbReference>
<dbReference type="SMART" id="SM00046">
    <property type="entry name" value="DAGKc"/>
    <property type="match status" value="1"/>
</dbReference>
<dbReference type="Pfam" id="PF00781">
    <property type="entry name" value="DAGK_cat"/>
    <property type="match status" value="1"/>
</dbReference>
<feature type="domain" description="DAGKc" evidence="7">
    <location>
        <begin position="195"/>
        <end position="319"/>
    </location>
</feature>
<dbReference type="Proteomes" id="UP000463857">
    <property type="component" value="Chromosome"/>
</dbReference>
<proteinExistence type="predicted"/>
<dbReference type="InterPro" id="IPR016064">
    <property type="entry name" value="NAD/diacylglycerol_kinase_sf"/>
</dbReference>
<dbReference type="AlphaFoldDB" id="A0A7L4YP74"/>
<dbReference type="InterPro" id="IPR000326">
    <property type="entry name" value="PAP2/HPO"/>
</dbReference>
<dbReference type="RefSeq" id="WP_159545391.1">
    <property type="nucleotide sequence ID" value="NZ_CP047156.1"/>
</dbReference>
<dbReference type="SMART" id="SM00014">
    <property type="entry name" value="acidPPc"/>
    <property type="match status" value="1"/>
</dbReference>
<sequence length="484" mass="51796">MFQSVAHLDDVVYRRLARSHSKTLDTTMPALSRAADYSRLWMAIAAGMHAYGGRRSRRAAVRGVASIAATSLVTNQVFKRIRWRNRPDHSLVPILRAAERMPTSSSFPSGHSASAAAFATSVAMENLPAGVAVGLLAGGVGVSRVATGAHYPSDVVCGFAIGAAVAAIGAKVVPPVAPVLDESQQPTQFDLPELPDGEGLAVIANDRSGVDQENTVVDQIREALPKARILTFGEGEDLVEIADKAAKDAVALGACGGDGTIVAVAEVAMKHDLPLAVFPGGTFNHFAKDSRILSMDDAFEAVRGARGTKVDVATLNDEIFLNTASIGTYPEFVTEREKLQRRLGKRIAAVVAAWRVYRAAPRVDMKVDGRPVTAALFFVGNGEYLPRDFAPAMRADLSDGLLDVRILKSDKRGKRPRLAWATLTGTLERSGIYERMAVSKLDVQISGNKILISRDGEVDPPVNHIRFGVLPDALTIYQPDSPTL</sequence>
<gene>
    <name evidence="8" type="ORF">EK0264_10495</name>
</gene>
<dbReference type="GO" id="GO:0005886">
    <property type="term" value="C:plasma membrane"/>
    <property type="evidence" value="ECO:0007669"/>
    <property type="project" value="UniProtKB-SubCell"/>
</dbReference>
<dbReference type="GO" id="GO:0016301">
    <property type="term" value="F:kinase activity"/>
    <property type="evidence" value="ECO:0007669"/>
    <property type="project" value="InterPro"/>
</dbReference>
<keyword evidence="5" id="KW-1133">Transmembrane helix</keyword>
<keyword evidence="3" id="KW-0812">Transmembrane</keyword>
<keyword evidence="2" id="KW-1003">Cell membrane</keyword>
<keyword evidence="6" id="KW-0472">Membrane</keyword>
<dbReference type="InterPro" id="IPR017438">
    <property type="entry name" value="ATP-NAD_kinase_N"/>
</dbReference>
<name>A0A7L4YP74_9ACTN</name>
<dbReference type="EMBL" id="CP047156">
    <property type="protein sequence ID" value="QHC00674.1"/>
    <property type="molecule type" value="Genomic_DNA"/>
</dbReference>
<dbReference type="Pfam" id="PF19279">
    <property type="entry name" value="YegS_C"/>
    <property type="match status" value="1"/>
</dbReference>
<evidence type="ECO:0000256" key="4">
    <source>
        <dbReference type="ARBA" id="ARBA00022801"/>
    </source>
</evidence>
<dbReference type="KEGG" id="eke:EK0264_10495"/>
<reference evidence="8 9" key="1">
    <citation type="journal article" date="2018" name="Int. J. Syst. Evol. Microbiol.">
        <title>Epidermidibacterium keratini gen. nov., sp. nov., a member of the family Sporichthyaceae, isolated from keratin epidermis.</title>
        <authorList>
            <person name="Lee D.G."/>
            <person name="Trujillo M.E."/>
            <person name="Kang S."/>
            <person name="Nam J.J."/>
            <person name="Kim Y.J."/>
        </authorList>
    </citation>
    <scope>NUCLEOTIDE SEQUENCE [LARGE SCALE GENOMIC DNA]</scope>
    <source>
        <strain evidence="8 9">EPI-7</strain>
    </source>
</reference>
<evidence type="ECO:0000256" key="5">
    <source>
        <dbReference type="ARBA" id="ARBA00022989"/>
    </source>
</evidence>
<dbReference type="CDD" id="cd01610">
    <property type="entry name" value="PAP2_like"/>
    <property type="match status" value="1"/>
</dbReference>
<dbReference type="GO" id="GO:0016787">
    <property type="term" value="F:hydrolase activity"/>
    <property type="evidence" value="ECO:0007669"/>
    <property type="project" value="UniProtKB-KW"/>
</dbReference>
<dbReference type="SUPFAM" id="SSF48317">
    <property type="entry name" value="Acid phosphatase/Vanadium-dependent haloperoxidase"/>
    <property type="match status" value="1"/>
</dbReference>
<dbReference type="InterPro" id="IPR045540">
    <property type="entry name" value="YegS/DAGK_C"/>
</dbReference>
<dbReference type="Gene3D" id="1.20.144.10">
    <property type="entry name" value="Phosphatidic acid phosphatase type 2/haloperoxidase"/>
    <property type="match status" value="1"/>
</dbReference>
<dbReference type="InterPro" id="IPR001206">
    <property type="entry name" value="Diacylglycerol_kinase_cat_dom"/>
</dbReference>
<evidence type="ECO:0000256" key="2">
    <source>
        <dbReference type="ARBA" id="ARBA00022475"/>
    </source>
</evidence>
<organism evidence="8 9">
    <name type="scientific">Epidermidibacterium keratini</name>
    <dbReference type="NCBI Taxonomy" id="1891644"/>
    <lineage>
        <taxon>Bacteria</taxon>
        <taxon>Bacillati</taxon>
        <taxon>Actinomycetota</taxon>
        <taxon>Actinomycetes</taxon>
        <taxon>Sporichthyales</taxon>
        <taxon>Sporichthyaceae</taxon>
        <taxon>Epidermidibacterium</taxon>
    </lineage>
</organism>
<evidence type="ECO:0000259" key="7">
    <source>
        <dbReference type="PROSITE" id="PS50146"/>
    </source>
</evidence>
<evidence type="ECO:0000313" key="8">
    <source>
        <dbReference type="EMBL" id="QHC00674.1"/>
    </source>
</evidence>
<dbReference type="PANTHER" id="PTHR14969">
    <property type="entry name" value="SPHINGOSINE-1-PHOSPHATE PHOSPHOHYDROLASE"/>
    <property type="match status" value="1"/>
</dbReference>
<dbReference type="PROSITE" id="PS50146">
    <property type="entry name" value="DAGK"/>
    <property type="match status" value="1"/>
</dbReference>
<evidence type="ECO:0000256" key="1">
    <source>
        <dbReference type="ARBA" id="ARBA00004651"/>
    </source>
</evidence>
<keyword evidence="4" id="KW-0378">Hydrolase</keyword>
<evidence type="ECO:0000256" key="6">
    <source>
        <dbReference type="ARBA" id="ARBA00023136"/>
    </source>
</evidence>
<dbReference type="OrthoDB" id="5242960at2"/>
<comment type="subcellular location">
    <subcellularLocation>
        <location evidence="1">Cell membrane</location>
        <topology evidence="1">Multi-pass membrane protein</topology>
    </subcellularLocation>
</comment>
<protein>
    <submittedName>
        <fullName evidence="8">Phosphatase PAP2 family protein</fullName>
    </submittedName>
</protein>
<dbReference type="Gene3D" id="2.60.200.40">
    <property type="match status" value="1"/>
</dbReference>
<evidence type="ECO:0000313" key="9">
    <source>
        <dbReference type="Proteomes" id="UP000463857"/>
    </source>
</evidence>
<dbReference type="Gene3D" id="3.40.50.10330">
    <property type="entry name" value="Probable inorganic polyphosphate/atp-NAD kinase, domain 1"/>
    <property type="match status" value="1"/>
</dbReference>
<dbReference type="InParanoid" id="A0A7L4YP74"/>
<keyword evidence="9" id="KW-1185">Reference proteome</keyword>
<dbReference type="PANTHER" id="PTHR14969:SF62">
    <property type="entry name" value="DECAPRENYLPHOSPHORYL-5-PHOSPHORIBOSE PHOSPHATASE RV3807C-RELATED"/>
    <property type="match status" value="1"/>
</dbReference>
<dbReference type="Pfam" id="PF01569">
    <property type="entry name" value="PAP2"/>
    <property type="match status" value="1"/>
</dbReference>
<evidence type="ECO:0000256" key="3">
    <source>
        <dbReference type="ARBA" id="ARBA00022692"/>
    </source>
</evidence>
<dbReference type="InterPro" id="IPR036938">
    <property type="entry name" value="PAP2/HPO_sf"/>
</dbReference>